<accession>A0A8H4AL38</accession>
<protein>
    <submittedName>
        <fullName evidence="1">Uncharacterized protein</fullName>
    </submittedName>
</protein>
<dbReference type="EMBL" id="WTPW01000465">
    <property type="protein sequence ID" value="KAF0508476.1"/>
    <property type="molecule type" value="Genomic_DNA"/>
</dbReference>
<evidence type="ECO:0000313" key="1">
    <source>
        <dbReference type="EMBL" id="KAF0508476.1"/>
    </source>
</evidence>
<proteinExistence type="predicted"/>
<gene>
    <name evidence="1" type="ORF">F8M41_018756</name>
</gene>
<organism evidence="1 2">
    <name type="scientific">Gigaspora margarita</name>
    <dbReference type="NCBI Taxonomy" id="4874"/>
    <lineage>
        <taxon>Eukaryota</taxon>
        <taxon>Fungi</taxon>
        <taxon>Fungi incertae sedis</taxon>
        <taxon>Mucoromycota</taxon>
        <taxon>Glomeromycotina</taxon>
        <taxon>Glomeromycetes</taxon>
        <taxon>Diversisporales</taxon>
        <taxon>Gigasporaceae</taxon>
        <taxon>Gigaspora</taxon>
    </lineage>
</organism>
<dbReference type="AlphaFoldDB" id="A0A8H4AL38"/>
<comment type="caution">
    <text evidence="1">The sequence shown here is derived from an EMBL/GenBank/DDBJ whole genome shotgun (WGS) entry which is preliminary data.</text>
</comment>
<evidence type="ECO:0000313" key="2">
    <source>
        <dbReference type="Proteomes" id="UP000439903"/>
    </source>
</evidence>
<dbReference type="OrthoDB" id="2419535at2759"/>
<reference evidence="1 2" key="1">
    <citation type="journal article" date="2019" name="Environ. Microbiol.">
        <title>At the nexus of three kingdoms: the genome of the mycorrhizal fungus Gigaspora margarita provides insights into plant, endobacterial and fungal interactions.</title>
        <authorList>
            <person name="Venice F."/>
            <person name="Ghignone S."/>
            <person name="Salvioli di Fossalunga A."/>
            <person name="Amselem J."/>
            <person name="Novero M."/>
            <person name="Xianan X."/>
            <person name="Sedzielewska Toro K."/>
            <person name="Morin E."/>
            <person name="Lipzen A."/>
            <person name="Grigoriev I.V."/>
            <person name="Henrissat B."/>
            <person name="Martin F.M."/>
            <person name="Bonfante P."/>
        </authorList>
    </citation>
    <scope>NUCLEOTIDE SEQUENCE [LARGE SCALE GENOMIC DNA]</scope>
    <source>
        <strain evidence="1 2">BEG34</strain>
    </source>
</reference>
<name>A0A8H4AL38_GIGMA</name>
<dbReference type="Proteomes" id="UP000439903">
    <property type="component" value="Unassembled WGS sequence"/>
</dbReference>
<keyword evidence="2" id="KW-1185">Reference proteome</keyword>
<sequence>MIDLLDNIILAVPDIYAVLFQLGSFDEYLETIFHIWTFALRWKRKNYNKAPLAFLLDILYWEQNNHSIKEAIKLFLVNFNDHWIKNIHSRIRVSKTCKDNANNIQKQAYLSGILKFNNYY</sequence>